<comment type="caution">
    <text evidence="9">The sequence shown here is derived from an EMBL/GenBank/DDBJ whole genome shotgun (WGS) entry which is preliminary data.</text>
</comment>
<reference evidence="7 11" key="2">
    <citation type="submission" date="2023-05" db="EMBL/GenBank/DDBJ databases">
        <title>Cataloging the Phylogenetic Diversity of Human Bladder Bacteria.</title>
        <authorList>
            <person name="Du J."/>
        </authorList>
    </citation>
    <scope>NUCLEOTIDE SEQUENCE [LARGE SCALE GENOMIC DNA]</scope>
    <source>
        <strain evidence="8">UMB6789</strain>
        <strain evidence="7 11">UMB6972</strain>
    </source>
</reference>
<dbReference type="RefSeq" id="WP_020759440.1">
    <property type="nucleotide sequence ID" value="NZ_CP083175.1"/>
</dbReference>
<dbReference type="EMBL" id="JASOME010000009">
    <property type="protein sequence ID" value="MDK7064115.1"/>
    <property type="molecule type" value="Genomic_DNA"/>
</dbReference>
<keyword evidence="2 6" id="KW-0732">Signal</keyword>
<keyword evidence="5" id="KW-0449">Lipoprotein</keyword>
<dbReference type="Gene3D" id="3.40.190.10">
    <property type="entry name" value="Periplasmic binding protein-like II"/>
    <property type="match status" value="2"/>
</dbReference>
<dbReference type="SUPFAM" id="SSF53850">
    <property type="entry name" value="Periplasmic binding protein-like II"/>
    <property type="match status" value="1"/>
</dbReference>
<evidence type="ECO:0000313" key="9">
    <source>
        <dbReference type="EMBL" id="RFT28916.1"/>
    </source>
</evidence>
<reference evidence="9 10" key="1">
    <citation type="submission" date="2017-07" db="EMBL/GenBank/DDBJ databases">
        <title>A comparative genomics approach to explaining the enigmatic role of Gardnerella vaginalis in the vaginal microbiome.</title>
        <authorList>
            <person name="Vancuren S.J."/>
            <person name="Hill J.E."/>
        </authorList>
    </citation>
    <scope>NUCLEOTIDE SEQUENCE [LARGE SCALE GENOMIC DNA]</scope>
    <source>
        <strain evidence="9 10">WP023</strain>
    </source>
</reference>
<name>A0A3E2CB50_GARVA</name>
<dbReference type="AlphaFoldDB" id="A0A3E2CB50"/>
<dbReference type="PANTHER" id="PTHR43649">
    <property type="entry name" value="ARABINOSE-BINDING PROTEIN-RELATED"/>
    <property type="match status" value="1"/>
</dbReference>
<evidence type="ECO:0000256" key="3">
    <source>
        <dbReference type="ARBA" id="ARBA00023136"/>
    </source>
</evidence>
<keyword evidence="1" id="KW-1003">Cell membrane</keyword>
<gene>
    <name evidence="9" type="ORF">CG405_03795</name>
    <name evidence="7" type="ORF">QP355_02235</name>
    <name evidence="8" type="ORF">QP372_06290</name>
</gene>
<dbReference type="Pfam" id="PF01547">
    <property type="entry name" value="SBP_bac_1"/>
    <property type="match status" value="1"/>
</dbReference>
<evidence type="ECO:0000313" key="10">
    <source>
        <dbReference type="Proteomes" id="UP000258379"/>
    </source>
</evidence>
<organism evidence="9 10">
    <name type="scientific">Gardnerella vaginalis</name>
    <dbReference type="NCBI Taxonomy" id="2702"/>
    <lineage>
        <taxon>Bacteria</taxon>
        <taxon>Bacillati</taxon>
        <taxon>Actinomycetota</taxon>
        <taxon>Actinomycetes</taxon>
        <taxon>Bifidobacteriales</taxon>
        <taxon>Bifidobacteriaceae</taxon>
        <taxon>Gardnerella</taxon>
    </lineage>
</organism>
<dbReference type="EMBL" id="JASOLZ010000002">
    <property type="protein sequence ID" value="MDK6861470.1"/>
    <property type="molecule type" value="Genomic_DNA"/>
</dbReference>
<evidence type="ECO:0000313" key="7">
    <source>
        <dbReference type="EMBL" id="MDK6861470.1"/>
    </source>
</evidence>
<proteinExistence type="predicted"/>
<protein>
    <submittedName>
        <fullName evidence="7">Extracellular solute-binding protein</fullName>
    </submittedName>
    <submittedName>
        <fullName evidence="9">Sugar ABC transporter substrate-binding protein</fullName>
    </submittedName>
</protein>
<dbReference type="PANTHER" id="PTHR43649:SF33">
    <property type="entry name" value="POLYGALACTURONAN_RHAMNOGALACTURONAN-BINDING PROTEIN YTCQ"/>
    <property type="match status" value="1"/>
</dbReference>
<keyword evidence="3" id="KW-0472">Membrane</keyword>
<evidence type="ECO:0000256" key="6">
    <source>
        <dbReference type="SAM" id="SignalP"/>
    </source>
</evidence>
<dbReference type="PROSITE" id="PS51257">
    <property type="entry name" value="PROKAR_LIPOPROTEIN"/>
    <property type="match status" value="1"/>
</dbReference>
<sequence length="442" mass="48666">MFKKNKIIAALGAVAMSIGLFAGCGSSSASKSDEGLGTTDKPITLTFWTWQPTDAQWKRIYSVFNKKYPNIKIKWWRTSEMSDYQKKLQTAMAGGDGPDIFGVQAGSTVEQYGRFAADMKKLANKYMPEWDSKVSKGAVEQTTNMSGKMVAMPTITSGSEYILYNKTLLDENGVKVPHSYNELLETNKILTSKGLMPLALGAKDGWHLDDIFVWLSNQYGEGDIYSAAAGKKSFTDKTFVKTMKAWKKMVSDGLFQDGAVGTSTYPDARDNYFYARKTAFFPTGSWHVSAVLPNEETKGTAIEKDELGMIEFPAIGNKNSGSTTGVDFGLCVNKDSKKKEAAMKFIEFMTIGDGQQEWINTLQGAPVDKDMKVKIPDDATQSAKISIDLVTEGQARSKLARKLAYQEINDEIAVQMQKIYTGDATVESALKAIQTVSESVSR</sequence>
<feature type="signal peptide" evidence="6">
    <location>
        <begin position="1"/>
        <end position="22"/>
    </location>
</feature>
<keyword evidence="4" id="KW-0564">Palmitate</keyword>
<dbReference type="Proteomes" id="UP001238969">
    <property type="component" value="Unassembled WGS sequence"/>
</dbReference>
<dbReference type="InterPro" id="IPR006059">
    <property type="entry name" value="SBP"/>
</dbReference>
<dbReference type="InterPro" id="IPR050490">
    <property type="entry name" value="Bact_solute-bd_prot1"/>
</dbReference>
<dbReference type="EMBL" id="NNRU01000003">
    <property type="protein sequence ID" value="RFT28916.1"/>
    <property type="molecule type" value="Genomic_DNA"/>
</dbReference>
<evidence type="ECO:0000313" key="11">
    <source>
        <dbReference type="Proteomes" id="UP001238969"/>
    </source>
</evidence>
<dbReference type="Proteomes" id="UP000258379">
    <property type="component" value="Unassembled WGS sequence"/>
</dbReference>
<evidence type="ECO:0000256" key="4">
    <source>
        <dbReference type="ARBA" id="ARBA00023139"/>
    </source>
</evidence>
<accession>A0A3E2CB50</accession>
<dbReference type="Proteomes" id="UP001237784">
    <property type="component" value="Unassembled WGS sequence"/>
</dbReference>
<evidence type="ECO:0000256" key="2">
    <source>
        <dbReference type="ARBA" id="ARBA00022729"/>
    </source>
</evidence>
<feature type="chain" id="PRO_5044393443" evidence="6">
    <location>
        <begin position="23"/>
        <end position="442"/>
    </location>
</feature>
<evidence type="ECO:0000256" key="1">
    <source>
        <dbReference type="ARBA" id="ARBA00022475"/>
    </source>
</evidence>
<evidence type="ECO:0000256" key="5">
    <source>
        <dbReference type="ARBA" id="ARBA00023288"/>
    </source>
</evidence>
<evidence type="ECO:0000313" key="8">
    <source>
        <dbReference type="EMBL" id="MDK7064115.1"/>
    </source>
</evidence>